<proteinExistence type="inferred from homology"/>
<dbReference type="OrthoDB" id="18703at2759"/>
<dbReference type="Pfam" id="PF15341">
    <property type="entry name" value="SLX9"/>
    <property type="match status" value="1"/>
</dbReference>
<comment type="similarity">
    <text evidence="2">Belongs to the SLX9 family.</text>
</comment>
<dbReference type="GO" id="GO:0005730">
    <property type="term" value="C:nucleolus"/>
    <property type="evidence" value="ECO:0007669"/>
    <property type="project" value="UniProtKB-SubCell"/>
</dbReference>
<dbReference type="AlphaFoldDB" id="A0A164XKD5"/>
<evidence type="ECO:0000256" key="4">
    <source>
        <dbReference type="ARBA" id="ARBA00023242"/>
    </source>
</evidence>
<evidence type="ECO:0000313" key="7">
    <source>
        <dbReference type="Proteomes" id="UP000076722"/>
    </source>
</evidence>
<evidence type="ECO:0000256" key="2">
    <source>
        <dbReference type="ARBA" id="ARBA00011022"/>
    </source>
</evidence>
<organism evidence="6 7">
    <name type="scientific">Sistotremastrum niveocremeum HHB9708</name>
    <dbReference type="NCBI Taxonomy" id="1314777"/>
    <lineage>
        <taxon>Eukaryota</taxon>
        <taxon>Fungi</taxon>
        <taxon>Dikarya</taxon>
        <taxon>Basidiomycota</taxon>
        <taxon>Agaricomycotina</taxon>
        <taxon>Agaricomycetes</taxon>
        <taxon>Sistotremastrales</taxon>
        <taxon>Sistotremastraceae</taxon>
        <taxon>Sertulicium</taxon>
        <taxon>Sertulicium niveocremeum</taxon>
    </lineage>
</organism>
<dbReference type="GO" id="GO:0030688">
    <property type="term" value="C:preribosome, small subunit precursor"/>
    <property type="evidence" value="ECO:0007669"/>
    <property type="project" value="InterPro"/>
</dbReference>
<reference evidence="6 7" key="1">
    <citation type="journal article" date="2016" name="Mol. Biol. Evol.">
        <title>Comparative Genomics of Early-Diverging Mushroom-Forming Fungi Provides Insights into the Origins of Lignocellulose Decay Capabilities.</title>
        <authorList>
            <person name="Nagy L.G."/>
            <person name="Riley R."/>
            <person name="Tritt A."/>
            <person name="Adam C."/>
            <person name="Daum C."/>
            <person name="Floudas D."/>
            <person name="Sun H."/>
            <person name="Yadav J.S."/>
            <person name="Pangilinan J."/>
            <person name="Larsson K.H."/>
            <person name="Matsuura K."/>
            <person name="Barry K."/>
            <person name="Labutti K."/>
            <person name="Kuo R."/>
            <person name="Ohm R.A."/>
            <person name="Bhattacharya S.S."/>
            <person name="Shirouzu T."/>
            <person name="Yoshinaga Y."/>
            <person name="Martin F.M."/>
            <person name="Grigoriev I.V."/>
            <person name="Hibbett D.S."/>
        </authorList>
    </citation>
    <scope>NUCLEOTIDE SEQUENCE [LARGE SCALE GENOMIC DNA]</scope>
    <source>
        <strain evidence="6 7">HHB9708</strain>
    </source>
</reference>
<feature type="region of interest" description="Disordered" evidence="5">
    <location>
        <begin position="117"/>
        <end position="188"/>
    </location>
</feature>
<accession>A0A164XKD5</accession>
<keyword evidence="4" id="KW-0539">Nucleus</keyword>
<protein>
    <recommendedName>
        <fullName evidence="3">Ribosome biogenesis protein SLX9</fullName>
    </recommendedName>
</protein>
<dbReference type="Proteomes" id="UP000076722">
    <property type="component" value="Unassembled WGS sequence"/>
</dbReference>
<evidence type="ECO:0000256" key="5">
    <source>
        <dbReference type="SAM" id="MobiDB-lite"/>
    </source>
</evidence>
<dbReference type="EMBL" id="KV419400">
    <property type="protein sequence ID" value="KZS96068.1"/>
    <property type="molecule type" value="Genomic_DNA"/>
</dbReference>
<feature type="compositionally biased region" description="Basic and acidic residues" evidence="5">
    <location>
        <begin position="121"/>
        <end position="138"/>
    </location>
</feature>
<comment type="subcellular location">
    <subcellularLocation>
        <location evidence="1">Nucleus</location>
        <location evidence="1">Nucleolus</location>
    </subcellularLocation>
</comment>
<dbReference type="GO" id="GO:0000462">
    <property type="term" value="P:maturation of SSU-rRNA from tricistronic rRNA transcript (SSU-rRNA, 5.8S rRNA, LSU-rRNA)"/>
    <property type="evidence" value="ECO:0007669"/>
    <property type="project" value="InterPro"/>
</dbReference>
<evidence type="ECO:0000313" key="6">
    <source>
        <dbReference type="EMBL" id="KZS96068.1"/>
    </source>
</evidence>
<sequence>MPKDSRKRFSHGRLEAIQKRRFAAQDNAVQNFGPLPAISPDAPANTILQELSHPEPEQPALSKKTKQMMKREAFLERIGQQSAPYSKSHAKRLRRKAKETLTADLTDMEVVLQTMASIAPDSKEAEGNDSNPPKKSEKQPQSQSKPGQIGEGKSKPPNETQRLKALKLEQFRHPLVLSNPEFRKNPFQTLRTHVQNTLVKHNPST</sequence>
<evidence type="ECO:0000256" key="3">
    <source>
        <dbReference type="ARBA" id="ARBA00021321"/>
    </source>
</evidence>
<dbReference type="InterPro" id="IPR028160">
    <property type="entry name" value="Slx9-like"/>
</dbReference>
<name>A0A164XKD5_9AGAM</name>
<gene>
    <name evidence="6" type="ORF">SISNIDRAFT_336074</name>
</gene>
<dbReference type="GO" id="GO:0030686">
    <property type="term" value="C:90S preribosome"/>
    <property type="evidence" value="ECO:0007669"/>
    <property type="project" value="InterPro"/>
</dbReference>
<keyword evidence="7" id="KW-1185">Reference proteome</keyword>
<dbReference type="STRING" id="1314777.A0A164XKD5"/>
<feature type="compositionally biased region" description="Low complexity" evidence="5">
    <location>
        <begin position="139"/>
        <end position="148"/>
    </location>
</feature>
<evidence type="ECO:0000256" key="1">
    <source>
        <dbReference type="ARBA" id="ARBA00004604"/>
    </source>
</evidence>